<dbReference type="PANTHER" id="PTHR11803">
    <property type="entry name" value="2-IMINOBUTANOATE/2-IMINOPROPANOATE DEAMINASE RIDA"/>
    <property type="match status" value="1"/>
</dbReference>
<dbReference type="RefSeq" id="WP_121391247.1">
    <property type="nucleotide sequence ID" value="NZ_RCDD01000002.1"/>
</dbReference>
<dbReference type="PANTHER" id="PTHR11803:SF39">
    <property type="entry name" value="2-IMINOBUTANOATE_2-IMINOPROPANOATE DEAMINASE"/>
    <property type="match status" value="1"/>
</dbReference>
<dbReference type="OrthoDB" id="9815126at2"/>
<dbReference type="GO" id="GO:0005829">
    <property type="term" value="C:cytosol"/>
    <property type="evidence" value="ECO:0007669"/>
    <property type="project" value="TreeGrafter"/>
</dbReference>
<name>A0A421B2J5_9PSEU</name>
<dbReference type="AlphaFoldDB" id="A0A421B2J5"/>
<dbReference type="Proteomes" id="UP000282454">
    <property type="component" value="Unassembled WGS sequence"/>
</dbReference>
<reference evidence="1 2" key="1">
    <citation type="submission" date="2018-10" db="EMBL/GenBank/DDBJ databases">
        <title>Genomic Encyclopedia of Archaeal and Bacterial Type Strains, Phase II (KMG-II): from individual species to whole genera.</title>
        <authorList>
            <person name="Goeker M."/>
        </authorList>
    </citation>
    <scope>NUCLEOTIDE SEQUENCE [LARGE SCALE GENOMIC DNA]</scope>
    <source>
        <strain evidence="1 2">DSM 45657</strain>
    </source>
</reference>
<dbReference type="Gene3D" id="3.30.1330.40">
    <property type="entry name" value="RutC-like"/>
    <property type="match status" value="1"/>
</dbReference>
<dbReference type="EMBL" id="RCDD01000002">
    <property type="protein sequence ID" value="RLK58523.1"/>
    <property type="molecule type" value="Genomic_DNA"/>
</dbReference>
<gene>
    <name evidence="1" type="ORF">CLV68_2990</name>
</gene>
<proteinExistence type="predicted"/>
<evidence type="ECO:0000313" key="1">
    <source>
        <dbReference type="EMBL" id="RLK58523.1"/>
    </source>
</evidence>
<organism evidence="1 2">
    <name type="scientific">Actinokineospora cianjurensis</name>
    <dbReference type="NCBI Taxonomy" id="585224"/>
    <lineage>
        <taxon>Bacteria</taxon>
        <taxon>Bacillati</taxon>
        <taxon>Actinomycetota</taxon>
        <taxon>Actinomycetes</taxon>
        <taxon>Pseudonocardiales</taxon>
        <taxon>Pseudonocardiaceae</taxon>
        <taxon>Actinokineospora</taxon>
    </lineage>
</organism>
<sequence length="121" mass="12594">MISTDRAPAPAGHYAQAVRAGGFVYVAGQVPRAPDGTYTPGDITAETDLVLRNLAAVAEAAGGGLGDVVKVTAYLTRTEDFAEFDAEYARHFGATRPARTTVVAGLRSVLVEVDAVLYLPG</sequence>
<accession>A0A421B2J5</accession>
<evidence type="ECO:0000313" key="2">
    <source>
        <dbReference type="Proteomes" id="UP000282454"/>
    </source>
</evidence>
<dbReference type="SUPFAM" id="SSF55298">
    <property type="entry name" value="YjgF-like"/>
    <property type="match status" value="1"/>
</dbReference>
<dbReference type="InterPro" id="IPR035959">
    <property type="entry name" value="RutC-like_sf"/>
</dbReference>
<keyword evidence="2" id="KW-1185">Reference proteome</keyword>
<comment type="caution">
    <text evidence="1">The sequence shown here is derived from an EMBL/GenBank/DDBJ whole genome shotgun (WGS) entry which is preliminary data.</text>
</comment>
<dbReference type="Pfam" id="PF01042">
    <property type="entry name" value="Ribonuc_L-PSP"/>
    <property type="match status" value="1"/>
</dbReference>
<dbReference type="GO" id="GO:0019239">
    <property type="term" value="F:deaminase activity"/>
    <property type="evidence" value="ECO:0007669"/>
    <property type="project" value="TreeGrafter"/>
</dbReference>
<protein>
    <submittedName>
        <fullName evidence="1">Endoribonuclease L-PSP</fullName>
    </submittedName>
</protein>
<dbReference type="InterPro" id="IPR006175">
    <property type="entry name" value="YjgF/YER057c/UK114"/>
</dbReference>
<dbReference type="CDD" id="cd00448">
    <property type="entry name" value="YjgF_YER057c_UK114_family"/>
    <property type="match status" value="1"/>
</dbReference>